<evidence type="ECO:0000256" key="2">
    <source>
        <dbReference type="SAM" id="Phobius"/>
    </source>
</evidence>
<feature type="transmembrane region" description="Helical" evidence="2">
    <location>
        <begin position="20"/>
        <end position="39"/>
    </location>
</feature>
<keyword evidence="2" id="KW-0812">Transmembrane</keyword>
<dbReference type="Proteomes" id="UP001157125">
    <property type="component" value="Unassembled WGS sequence"/>
</dbReference>
<evidence type="ECO:0000256" key="1">
    <source>
        <dbReference type="SAM" id="MobiDB-lite"/>
    </source>
</evidence>
<keyword evidence="4" id="KW-1185">Reference proteome</keyword>
<organism evidence="3 4">
    <name type="scientific">Demequina litorisediminis</name>
    <dbReference type="NCBI Taxonomy" id="1849022"/>
    <lineage>
        <taxon>Bacteria</taxon>
        <taxon>Bacillati</taxon>
        <taxon>Actinomycetota</taxon>
        <taxon>Actinomycetes</taxon>
        <taxon>Micrococcales</taxon>
        <taxon>Demequinaceae</taxon>
        <taxon>Demequina</taxon>
    </lineage>
</organism>
<evidence type="ECO:0000313" key="3">
    <source>
        <dbReference type="EMBL" id="GMA36293.1"/>
    </source>
</evidence>
<feature type="region of interest" description="Disordered" evidence="1">
    <location>
        <begin position="199"/>
        <end position="231"/>
    </location>
</feature>
<keyword evidence="2" id="KW-1133">Transmembrane helix</keyword>
<proteinExistence type="predicted"/>
<feature type="compositionally biased region" description="Basic and acidic residues" evidence="1">
    <location>
        <begin position="206"/>
        <end position="217"/>
    </location>
</feature>
<accession>A0ABQ6IEI6</accession>
<dbReference type="EMBL" id="BSUN01000001">
    <property type="protein sequence ID" value="GMA36293.1"/>
    <property type="molecule type" value="Genomic_DNA"/>
</dbReference>
<gene>
    <name evidence="3" type="ORF">GCM10025876_24970</name>
</gene>
<evidence type="ECO:0000313" key="4">
    <source>
        <dbReference type="Proteomes" id="UP001157125"/>
    </source>
</evidence>
<keyword evidence="2" id="KW-0472">Membrane</keyword>
<name>A0ABQ6IEI6_9MICO</name>
<sequence>MNTVWLIARREFRVRTLSKASIISSAIMIAVIVIGAIVAKPFLADDGEPAVVQVDTATAAALVPYLDATAQAQDADYVFEEANAPAEPALGEDVSALVVGPVESPTLYVEDGDDTLAGILQAATQAAVLDAQVTALGGDPAAVSTALAASVPTVELLGDGSSSFDSGEFFAGFVVILILFFVLIQSLVGHHDGRGRGEVLAGRGDPAGHRAPRDPARRQGAWRGAVRAGSGGRDDRAAAVCVLVPGAPG</sequence>
<feature type="transmembrane region" description="Helical" evidence="2">
    <location>
        <begin position="169"/>
        <end position="188"/>
    </location>
</feature>
<comment type="caution">
    <text evidence="3">The sequence shown here is derived from an EMBL/GenBank/DDBJ whole genome shotgun (WGS) entry which is preliminary data.</text>
</comment>
<reference evidence="4" key="1">
    <citation type="journal article" date="2019" name="Int. J. Syst. Evol. Microbiol.">
        <title>The Global Catalogue of Microorganisms (GCM) 10K type strain sequencing project: providing services to taxonomists for standard genome sequencing and annotation.</title>
        <authorList>
            <consortium name="The Broad Institute Genomics Platform"/>
            <consortium name="The Broad Institute Genome Sequencing Center for Infectious Disease"/>
            <person name="Wu L."/>
            <person name="Ma J."/>
        </authorList>
    </citation>
    <scope>NUCLEOTIDE SEQUENCE [LARGE SCALE GENOMIC DNA]</scope>
    <source>
        <strain evidence="4">NBRC 112299</strain>
    </source>
</reference>
<protein>
    <submittedName>
        <fullName evidence="3">Uncharacterized protein</fullName>
    </submittedName>
</protein>